<evidence type="ECO:0000313" key="3">
    <source>
        <dbReference type="EMBL" id="MFC3230225.1"/>
    </source>
</evidence>
<feature type="domain" description="PRC-barrel" evidence="2">
    <location>
        <begin position="50"/>
        <end position="117"/>
    </location>
</feature>
<proteinExistence type="predicted"/>
<comment type="caution">
    <text evidence="3">The sequence shown here is derived from an EMBL/GenBank/DDBJ whole genome shotgun (WGS) entry which is preliminary data.</text>
</comment>
<dbReference type="Pfam" id="PF05239">
    <property type="entry name" value="PRC"/>
    <property type="match status" value="1"/>
</dbReference>
<gene>
    <name evidence="3" type="ORF">ACFOGJ_23445</name>
</gene>
<protein>
    <submittedName>
        <fullName evidence="3">PRC-barrel domain-containing protein</fullName>
    </submittedName>
</protein>
<dbReference type="InterPro" id="IPR011033">
    <property type="entry name" value="PRC_barrel-like_sf"/>
</dbReference>
<dbReference type="RefSeq" id="WP_379905198.1">
    <property type="nucleotide sequence ID" value="NZ_JBHRTR010000037.1"/>
</dbReference>
<dbReference type="Proteomes" id="UP001595528">
    <property type="component" value="Unassembled WGS sequence"/>
</dbReference>
<evidence type="ECO:0000313" key="4">
    <source>
        <dbReference type="Proteomes" id="UP001595528"/>
    </source>
</evidence>
<dbReference type="InterPro" id="IPR027275">
    <property type="entry name" value="PRC-brl_dom"/>
</dbReference>
<name>A0ABV7L6L7_9PROT</name>
<organism evidence="3 4">
    <name type="scientific">Marinibaculum pumilum</name>
    <dbReference type="NCBI Taxonomy" id="1766165"/>
    <lineage>
        <taxon>Bacteria</taxon>
        <taxon>Pseudomonadati</taxon>
        <taxon>Pseudomonadota</taxon>
        <taxon>Alphaproteobacteria</taxon>
        <taxon>Rhodospirillales</taxon>
        <taxon>Rhodospirillaceae</taxon>
        <taxon>Marinibaculum</taxon>
    </lineage>
</organism>
<sequence length="230" mass="24864">MRGYKSQLMTTVFALGFAGAAATASAAVGDPVDLQTWDRSGLAQGWSSEELLDEEVFGPNGDDIGEVEDIVIGADGTVKAVIVETEAFLDIGDVHALVDWSKVSAGPEEDSIQVPVTQETLEEFRTNYDDDNLGNRSYRVRELIGDGVRLTDGSGYGRIDDIIFSADGKASAVIVAADYGYDYGVGPYAYPYHGYGAGWQPGMGYYDLPYTRDQVAANTPTEREWEGPFD</sequence>
<keyword evidence="1" id="KW-0732">Signal</keyword>
<reference evidence="4" key="1">
    <citation type="journal article" date="2019" name="Int. J. Syst. Evol. Microbiol.">
        <title>The Global Catalogue of Microorganisms (GCM) 10K type strain sequencing project: providing services to taxonomists for standard genome sequencing and annotation.</title>
        <authorList>
            <consortium name="The Broad Institute Genomics Platform"/>
            <consortium name="The Broad Institute Genome Sequencing Center for Infectious Disease"/>
            <person name="Wu L."/>
            <person name="Ma J."/>
        </authorList>
    </citation>
    <scope>NUCLEOTIDE SEQUENCE [LARGE SCALE GENOMIC DNA]</scope>
    <source>
        <strain evidence="4">KCTC 42964</strain>
    </source>
</reference>
<dbReference type="PANTHER" id="PTHR36505:SF1">
    <property type="entry name" value="BLR1072 PROTEIN"/>
    <property type="match status" value="1"/>
</dbReference>
<dbReference type="SUPFAM" id="SSF50346">
    <property type="entry name" value="PRC-barrel domain"/>
    <property type="match status" value="1"/>
</dbReference>
<feature type="signal peptide" evidence="1">
    <location>
        <begin position="1"/>
        <end position="26"/>
    </location>
</feature>
<feature type="chain" id="PRO_5046830847" evidence="1">
    <location>
        <begin position="27"/>
        <end position="230"/>
    </location>
</feature>
<evidence type="ECO:0000256" key="1">
    <source>
        <dbReference type="SAM" id="SignalP"/>
    </source>
</evidence>
<dbReference type="EMBL" id="JBHRTR010000037">
    <property type="protein sequence ID" value="MFC3230225.1"/>
    <property type="molecule type" value="Genomic_DNA"/>
</dbReference>
<accession>A0ABV7L6L7</accession>
<dbReference type="Gene3D" id="2.30.30.240">
    <property type="entry name" value="PRC-barrel domain"/>
    <property type="match status" value="2"/>
</dbReference>
<evidence type="ECO:0000259" key="2">
    <source>
        <dbReference type="Pfam" id="PF05239"/>
    </source>
</evidence>
<keyword evidence="4" id="KW-1185">Reference proteome</keyword>
<dbReference type="PANTHER" id="PTHR36505">
    <property type="entry name" value="BLR1072 PROTEIN"/>
    <property type="match status" value="1"/>
</dbReference>